<dbReference type="PROSITE" id="PS51257">
    <property type="entry name" value="PROKAR_LIPOPROTEIN"/>
    <property type="match status" value="1"/>
</dbReference>
<accession>A0A7Z0CKR2</accession>
<gene>
    <name evidence="2" type="ORF">BKA03_002297</name>
</gene>
<keyword evidence="2" id="KW-0762">Sugar transport</keyword>
<dbReference type="AlphaFoldDB" id="A0A7Z0CKR2"/>
<dbReference type="SUPFAM" id="SSF53850">
    <property type="entry name" value="Periplasmic binding protein-like II"/>
    <property type="match status" value="1"/>
</dbReference>
<keyword evidence="3" id="KW-1185">Reference proteome</keyword>
<protein>
    <submittedName>
        <fullName evidence="2">Multiple sugar transport system substrate-binding protein</fullName>
    </submittedName>
</protein>
<reference evidence="2 3" key="1">
    <citation type="submission" date="2020-07" db="EMBL/GenBank/DDBJ databases">
        <title>Sequencing the genomes of 1000 actinobacteria strains.</title>
        <authorList>
            <person name="Klenk H.-P."/>
        </authorList>
    </citation>
    <scope>NUCLEOTIDE SEQUENCE [LARGE SCALE GENOMIC DNA]</scope>
    <source>
        <strain evidence="2 3">DSM 19970</strain>
    </source>
</reference>
<feature type="chain" id="PRO_5039708848" evidence="1">
    <location>
        <begin position="24"/>
        <end position="441"/>
    </location>
</feature>
<keyword evidence="1" id="KW-0732">Signal</keyword>
<dbReference type="PANTHER" id="PTHR43649:SF12">
    <property type="entry name" value="DIACETYLCHITOBIOSE BINDING PROTEIN DASA"/>
    <property type="match status" value="1"/>
</dbReference>
<evidence type="ECO:0000256" key="1">
    <source>
        <dbReference type="SAM" id="SignalP"/>
    </source>
</evidence>
<evidence type="ECO:0000313" key="2">
    <source>
        <dbReference type="EMBL" id="NYI42178.1"/>
    </source>
</evidence>
<dbReference type="Proteomes" id="UP000547973">
    <property type="component" value="Unassembled WGS sequence"/>
</dbReference>
<dbReference type="EMBL" id="JACBZO010000001">
    <property type="protein sequence ID" value="NYI42178.1"/>
    <property type="molecule type" value="Genomic_DNA"/>
</dbReference>
<dbReference type="PANTHER" id="PTHR43649">
    <property type="entry name" value="ARABINOSE-BINDING PROTEIN-RELATED"/>
    <property type="match status" value="1"/>
</dbReference>
<feature type="signal peptide" evidence="1">
    <location>
        <begin position="1"/>
        <end position="23"/>
    </location>
</feature>
<dbReference type="Gene3D" id="3.40.190.10">
    <property type="entry name" value="Periplasmic binding protein-like II"/>
    <property type="match status" value="1"/>
</dbReference>
<dbReference type="RefSeq" id="WP_062074054.1">
    <property type="nucleotide sequence ID" value="NZ_BBRC01000002.1"/>
</dbReference>
<dbReference type="InterPro" id="IPR006059">
    <property type="entry name" value="SBP"/>
</dbReference>
<dbReference type="InterPro" id="IPR050490">
    <property type="entry name" value="Bact_solute-bd_prot1"/>
</dbReference>
<proteinExistence type="predicted"/>
<organism evidence="2 3">
    <name type="scientific">Demequina lutea</name>
    <dbReference type="NCBI Taxonomy" id="431489"/>
    <lineage>
        <taxon>Bacteria</taxon>
        <taxon>Bacillati</taxon>
        <taxon>Actinomycetota</taxon>
        <taxon>Actinomycetes</taxon>
        <taxon>Micrococcales</taxon>
        <taxon>Demequinaceae</taxon>
        <taxon>Demequina</taxon>
    </lineage>
</organism>
<sequence length="441" mass="46319">MKHPIIKSVGVAAAVALALSACSSGGSTTPTSSAAAGATSAAAAAPVTLSLAGWSLSTTPEFQTLADAFHAAHPNVTVNLKEYDATNYDTQMTADLAAGSAPDLYILKNLKNFFTYQDGGQLMDVSDVASQLNKSTSGLSAYQVAGKTYAVPYRQDSWYLYYNKDLFDKAGVSYPDGKWTWDDYAAAAKKLTAGLGGGDVTGAYEHSWQSTLQGFANAQAPSADILTGKFDYFKSYYDRAVAMQDQGSQPTFGTVTTNKLTYQGEFGKQKAAMMLMGSWYVATLISQEGTGDADTFNWGIAPAPQFDSSTTSMPVTFGDPTGIGINPAIDKSKVDAAKQFLAFVGGEDAAKALAGIGITPAYASSAVTDAYFALKGAPTDALSKFTFGTHDTKPENPVSKYTAAMQNVLGDMHTAIMSESSTVDAAIADAQKRATNEVLNQ</sequence>
<keyword evidence="2" id="KW-0813">Transport</keyword>
<evidence type="ECO:0000313" key="3">
    <source>
        <dbReference type="Proteomes" id="UP000547973"/>
    </source>
</evidence>
<comment type="caution">
    <text evidence="2">The sequence shown here is derived from an EMBL/GenBank/DDBJ whole genome shotgun (WGS) entry which is preliminary data.</text>
</comment>
<name>A0A7Z0CKR2_9MICO</name>
<dbReference type="Pfam" id="PF01547">
    <property type="entry name" value="SBP_bac_1"/>
    <property type="match status" value="1"/>
</dbReference>
<dbReference type="OrthoDB" id="1650177at2"/>